<name>A0A7S4F5N8_CHRCT</name>
<proteinExistence type="predicted"/>
<dbReference type="EMBL" id="HBIZ01041238">
    <property type="protein sequence ID" value="CAE0773720.1"/>
    <property type="molecule type" value="Transcribed_RNA"/>
</dbReference>
<gene>
    <name evidence="2" type="ORF">PCAR00345_LOCUS26332</name>
</gene>
<feature type="region of interest" description="Disordered" evidence="1">
    <location>
        <begin position="47"/>
        <end position="74"/>
    </location>
</feature>
<reference evidence="2" key="1">
    <citation type="submission" date="2021-01" db="EMBL/GenBank/DDBJ databases">
        <authorList>
            <person name="Corre E."/>
            <person name="Pelletier E."/>
            <person name="Niang G."/>
            <person name="Scheremetjew M."/>
            <person name="Finn R."/>
            <person name="Kale V."/>
            <person name="Holt S."/>
            <person name="Cochrane G."/>
            <person name="Meng A."/>
            <person name="Brown T."/>
            <person name="Cohen L."/>
        </authorList>
    </citation>
    <scope>NUCLEOTIDE SEQUENCE</scope>
    <source>
        <strain evidence="2">CCMP645</strain>
    </source>
</reference>
<feature type="region of interest" description="Disordered" evidence="1">
    <location>
        <begin position="288"/>
        <end position="327"/>
    </location>
</feature>
<accession>A0A7S4F5N8</accession>
<feature type="compositionally biased region" description="Basic and acidic residues" evidence="1">
    <location>
        <begin position="205"/>
        <end position="226"/>
    </location>
</feature>
<protein>
    <submittedName>
        <fullName evidence="2">Uncharacterized protein</fullName>
    </submittedName>
</protein>
<dbReference type="AlphaFoldDB" id="A0A7S4F5N8"/>
<evidence type="ECO:0000256" key="1">
    <source>
        <dbReference type="SAM" id="MobiDB-lite"/>
    </source>
</evidence>
<evidence type="ECO:0000313" key="2">
    <source>
        <dbReference type="EMBL" id="CAE0773720.1"/>
    </source>
</evidence>
<organism evidence="2">
    <name type="scientific">Chrysotila carterae</name>
    <name type="common">Marine alga</name>
    <name type="synonym">Syracosphaera carterae</name>
    <dbReference type="NCBI Taxonomy" id="13221"/>
    <lineage>
        <taxon>Eukaryota</taxon>
        <taxon>Haptista</taxon>
        <taxon>Haptophyta</taxon>
        <taxon>Prymnesiophyceae</taxon>
        <taxon>Isochrysidales</taxon>
        <taxon>Isochrysidaceae</taxon>
        <taxon>Chrysotila</taxon>
    </lineage>
</organism>
<sequence>MESMRDGVRGEALLPCRRRFVDSSQTPAIPAPSQGGHQCKARLQWESAPSTTAAISIPPRPPSKMSSPPSSPPSSSPLRFKFVSIAGKGSAVVTPILAWPSSDASSPSSTLEQLTPLHFSETRNAISPGSLPALDIKASQEVLLTPIELVSFGYAAGSPPRSCVRVVNCSHFATQVLRRGALRSIVSAAANSNLSHIAVDKEALHHSEGCGDHEGRHDGDTNKDDAIAAGDKNTARQNSNVNPTPSACVARAGSASWTNMPQIEDICSFLVHELQTLVVALSPAVRHFSPSGSPPLSPVRRAPAAHTPSPYVHPPVHLGLAPPRRVL</sequence>
<feature type="region of interest" description="Disordered" evidence="1">
    <location>
        <begin position="205"/>
        <end position="227"/>
    </location>
</feature>